<feature type="transmembrane region" description="Helical" evidence="1">
    <location>
        <begin position="409"/>
        <end position="432"/>
    </location>
</feature>
<feature type="transmembrane region" description="Helical" evidence="1">
    <location>
        <begin position="375"/>
        <end position="397"/>
    </location>
</feature>
<dbReference type="RefSeq" id="WP_015048913.1">
    <property type="nucleotide sequence ID" value="NC_018868.3"/>
</dbReference>
<organism evidence="2 3">
    <name type="scientific">Simiduia agarivorans (strain DSM 21679 / JCM 13881 / BCRC 17597 / SA1)</name>
    <dbReference type="NCBI Taxonomy" id="1117647"/>
    <lineage>
        <taxon>Bacteria</taxon>
        <taxon>Pseudomonadati</taxon>
        <taxon>Pseudomonadota</taxon>
        <taxon>Gammaproteobacteria</taxon>
        <taxon>Cellvibrionales</taxon>
        <taxon>Cellvibrionaceae</taxon>
        <taxon>Simiduia</taxon>
    </lineage>
</organism>
<feature type="transmembrane region" description="Helical" evidence="1">
    <location>
        <begin position="328"/>
        <end position="348"/>
    </location>
</feature>
<accession>K4KR68</accession>
<dbReference type="HOGENOM" id="CLU_041282_0_0_6"/>
<feature type="transmembrane region" description="Helical" evidence="1">
    <location>
        <begin position="12"/>
        <end position="30"/>
    </location>
</feature>
<keyword evidence="3" id="KW-1185">Reference proteome</keyword>
<feature type="transmembrane region" description="Helical" evidence="1">
    <location>
        <begin position="244"/>
        <end position="267"/>
    </location>
</feature>
<keyword evidence="1" id="KW-0472">Membrane</keyword>
<sequence>MPTELIHLWSDNAAASLAIWLFVLVLAMYLGRSQSHALLQALARSIYRSARLGARALSRAQQQLRERNRAVLQSAGEQQLQRAIEREFVRVNSIITRDLAHYPSLHRQISDTVSKIEKDYEAAIDTPPMPPAWVEVVETVAAIPRSGDAAVAKILDKIHETVESAQAESLQAYQKSSQVSHKLLSRMQPLWRKLDGDLADVKQRVDSLEDRASVIDGFMTEYRAIRSGAQEAMARLTSSSLTQFFVSALVLIIAVFGGLINFQLIAMPMSEMVGGTSYIGAMKTSDIAALVIIMVEIAMGLFLLESLRITHLFPMIGSMDDKMRRRMVWITFTILTVLATIEASLAYMRDLLALDREALKQSLAGASVVEANFRWIPSVGQMVMGFVLPFALAFVAIPLESFIQSTRTVLGMFAEATLKVLAVVCRLLGAVVQQMVRFIIHLYDLVIMVPLAFERWISAGRARMAKSNDSRTEPGLDYSEV</sequence>
<evidence type="ECO:0000313" key="3">
    <source>
        <dbReference type="Proteomes" id="UP000000466"/>
    </source>
</evidence>
<dbReference type="OrthoDB" id="5411175at2"/>
<keyword evidence="1" id="KW-1133">Transmembrane helix</keyword>
<dbReference type="AlphaFoldDB" id="K4KR68"/>
<evidence type="ECO:0000256" key="1">
    <source>
        <dbReference type="SAM" id="Phobius"/>
    </source>
</evidence>
<dbReference type="STRING" id="1117647.M5M_18160"/>
<reference evidence="2 3" key="1">
    <citation type="journal article" date="2013" name="Genome Announc.">
        <title>Complete genome sequence of Simiduia agarivorans SA1(T), a marine bacterium able to degrade a variety of polysaccharides.</title>
        <authorList>
            <person name="Lin S.Y."/>
            <person name="Shieh W.Y."/>
            <person name="Chen J.S."/>
            <person name="Tang S.L."/>
        </authorList>
    </citation>
    <scope>NUCLEOTIDE SEQUENCE [LARGE SCALE GENOMIC DNA]</scope>
    <source>
        <strain evidence="3">DSM 21679 / JCM 13881 / BCRC 17597 / SA1</strain>
    </source>
</reference>
<evidence type="ECO:0000313" key="2">
    <source>
        <dbReference type="EMBL" id="AFV00761.1"/>
    </source>
</evidence>
<proteinExistence type="predicted"/>
<dbReference type="KEGG" id="saga:M5M_18160"/>
<feature type="transmembrane region" description="Helical" evidence="1">
    <location>
        <begin position="287"/>
        <end position="307"/>
    </location>
</feature>
<dbReference type="EMBL" id="CP003746">
    <property type="protein sequence ID" value="AFV00761.1"/>
    <property type="molecule type" value="Genomic_DNA"/>
</dbReference>
<protein>
    <submittedName>
        <fullName evidence="2">Uncharacterized protein</fullName>
    </submittedName>
</protein>
<feature type="transmembrane region" description="Helical" evidence="1">
    <location>
        <begin position="438"/>
        <end position="457"/>
    </location>
</feature>
<name>K4KR68_SIMAS</name>
<dbReference type="eggNOG" id="ENOG502Z7P5">
    <property type="taxonomic scope" value="Bacteria"/>
</dbReference>
<dbReference type="Proteomes" id="UP000000466">
    <property type="component" value="Chromosome"/>
</dbReference>
<keyword evidence="1" id="KW-0812">Transmembrane</keyword>
<gene>
    <name evidence="2" type="ordered locus">M5M_18160</name>
</gene>